<reference evidence="3 4" key="1">
    <citation type="submission" date="2020-07" db="EMBL/GenBank/DDBJ databases">
        <title>Sequencing the genomes of 1000 actinobacteria strains.</title>
        <authorList>
            <person name="Klenk H.-P."/>
        </authorList>
    </citation>
    <scope>NUCLEOTIDE SEQUENCE [LARGE SCALE GENOMIC DNA]</scope>
    <source>
        <strain evidence="3 4">DSM 44121</strain>
    </source>
</reference>
<name>A0A7W3JA25_9MICO</name>
<feature type="region of interest" description="Disordered" evidence="1">
    <location>
        <begin position="102"/>
        <end position="159"/>
    </location>
</feature>
<evidence type="ECO:0000256" key="1">
    <source>
        <dbReference type="SAM" id="MobiDB-lite"/>
    </source>
</evidence>
<gene>
    <name evidence="3" type="ORF">FHX71_002989</name>
</gene>
<organism evidence="3 4">
    <name type="scientific">Promicromonospora sukumoe</name>
    <dbReference type="NCBI Taxonomy" id="88382"/>
    <lineage>
        <taxon>Bacteria</taxon>
        <taxon>Bacillati</taxon>
        <taxon>Actinomycetota</taxon>
        <taxon>Actinomycetes</taxon>
        <taxon>Micrococcales</taxon>
        <taxon>Promicromonosporaceae</taxon>
        <taxon>Promicromonospora</taxon>
    </lineage>
</organism>
<keyword evidence="2" id="KW-0812">Transmembrane</keyword>
<feature type="transmembrane region" description="Helical" evidence="2">
    <location>
        <begin position="214"/>
        <end position="233"/>
    </location>
</feature>
<feature type="transmembrane region" description="Helical" evidence="2">
    <location>
        <begin position="267"/>
        <end position="292"/>
    </location>
</feature>
<evidence type="ECO:0000313" key="3">
    <source>
        <dbReference type="EMBL" id="MBA8809047.1"/>
    </source>
</evidence>
<keyword evidence="2" id="KW-0472">Membrane</keyword>
<keyword evidence="2" id="KW-1133">Transmembrane helix</keyword>
<feature type="transmembrane region" description="Helical" evidence="2">
    <location>
        <begin position="239"/>
        <end position="260"/>
    </location>
</feature>
<dbReference type="RefSeq" id="WP_182617594.1">
    <property type="nucleotide sequence ID" value="NZ_BAAATF010000003.1"/>
</dbReference>
<dbReference type="AlphaFoldDB" id="A0A7W3JA25"/>
<dbReference type="Proteomes" id="UP000540568">
    <property type="component" value="Unassembled WGS sequence"/>
</dbReference>
<sequence length="458" mass="48156">MSAARVGEWHLLDYDDDPVPAEASGLDAVIKHYKEIAEMMTTQAALLKKIGDGDETLLKGEAADAMRKRARESHEALGAAAGRYEDVHAALVTYRPELETARSETGKALTQAQDASAARKGAEGLPDPVNEDRPDDAPALTTEQKNESQNRADKISTANGELDAAKTKARNAMTALDAAAQAAATKIKENWGDDGLNHSWQEALRHNFMKFLKGLVEILGWIGMALAVLAMIIPGLGVLAWVALGVAVVGLLGSIVLAATGEESWMGVVWGAIGVITAVAGLAVAKVIGAAVKASKAASQSATAIRLNDLSRVADRLAVFRNNIDGPFSAFALNRVLSGGLKFTENLTNLSKLQNLLKINPAAWKIPSFTGAIGIGGIKQLGAINAALDGLKITGITGGFVKPWVYVLGSGSWFTGFVSGAWSTGVPASSFGDDLRENFTGTTDWEYNHITTGAGEPI</sequence>
<dbReference type="EMBL" id="JACGWV010000001">
    <property type="protein sequence ID" value="MBA8809047.1"/>
    <property type="molecule type" value="Genomic_DNA"/>
</dbReference>
<proteinExistence type="predicted"/>
<protein>
    <submittedName>
        <fullName evidence="3">Uncharacterized protein</fullName>
    </submittedName>
</protein>
<feature type="compositionally biased region" description="Basic and acidic residues" evidence="1">
    <location>
        <begin position="144"/>
        <end position="154"/>
    </location>
</feature>
<evidence type="ECO:0000256" key="2">
    <source>
        <dbReference type="SAM" id="Phobius"/>
    </source>
</evidence>
<keyword evidence="4" id="KW-1185">Reference proteome</keyword>
<comment type="caution">
    <text evidence="3">The sequence shown here is derived from an EMBL/GenBank/DDBJ whole genome shotgun (WGS) entry which is preliminary data.</text>
</comment>
<accession>A0A7W3JA25</accession>
<evidence type="ECO:0000313" key="4">
    <source>
        <dbReference type="Proteomes" id="UP000540568"/>
    </source>
</evidence>